<evidence type="ECO:0000313" key="1">
    <source>
        <dbReference type="EMBL" id="MEQ2194908.1"/>
    </source>
</evidence>
<sequence>PPLLQHPAATSLYQQAGCPLPEGWDESKTAQNKMFLMEKPEQDLQQTRSILDLTRLVGRSIIS</sequence>
<accession>A0ABV0QHH3</accession>
<dbReference type="Proteomes" id="UP001434883">
    <property type="component" value="Unassembled WGS sequence"/>
</dbReference>
<gene>
    <name evidence="1" type="ORF">XENOCAPTIV_004602</name>
</gene>
<keyword evidence="2" id="KW-1185">Reference proteome</keyword>
<feature type="non-terminal residue" evidence="1">
    <location>
        <position position="1"/>
    </location>
</feature>
<protein>
    <submittedName>
        <fullName evidence="1">Uncharacterized protein</fullName>
    </submittedName>
</protein>
<dbReference type="EMBL" id="JAHRIN010009893">
    <property type="protein sequence ID" value="MEQ2194908.1"/>
    <property type="molecule type" value="Genomic_DNA"/>
</dbReference>
<proteinExistence type="predicted"/>
<comment type="caution">
    <text evidence="1">The sequence shown here is derived from an EMBL/GenBank/DDBJ whole genome shotgun (WGS) entry which is preliminary data.</text>
</comment>
<organism evidence="1 2">
    <name type="scientific">Xenoophorus captivus</name>
    <dbReference type="NCBI Taxonomy" id="1517983"/>
    <lineage>
        <taxon>Eukaryota</taxon>
        <taxon>Metazoa</taxon>
        <taxon>Chordata</taxon>
        <taxon>Craniata</taxon>
        <taxon>Vertebrata</taxon>
        <taxon>Euteleostomi</taxon>
        <taxon>Actinopterygii</taxon>
        <taxon>Neopterygii</taxon>
        <taxon>Teleostei</taxon>
        <taxon>Neoteleostei</taxon>
        <taxon>Acanthomorphata</taxon>
        <taxon>Ovalentaria</taxon>
        <taxon>Atherinomorphae</taxon>
        <taxon>Cyprinodontiformes</taxon>
        <taxon>Goodeidae</taxon>
        <taxon>Xenoophorus</taxon>
    </lineage>
</organism>
<name>A0ABV0QHH3_9TELE</name>
<reference evidence="1 2" key="1">
    <citation type="submission" date="2021-06" db="EMBL/GenBank/DDBJ databases">
        <authorList>
            <person name="Palmer J.M."/>
        </authorList>
    </citation>
    <scope>NUCLEOTIDE SEQUENCE [LARGE SCALE GENOMIC DNA]</scope>
    <source>
        <strain evidence="1 2">XC_2019</strain>
        <tissue evidence="1">Muscle</tissue>
    </source>
</reference>
<evidence type="ECO:0000313" key="2">
    <source>
        <dbReference type="Proteomes" id="UP001434883"/>
    </source>
</evidence>